<gene>
    <name evidence="1" type="ORF">S03H2_16328</name>
</gene>
<name>X1GE74_9ZZZZ</name>
<organism evidence="1">
    <name type="scientific">marine sediment metagenome</name>
    <dbReference type="NCBI Taxonomy" id="412755"/>
    <lineage>
        <taxon>unclassified sequences</taxon>
        <taxon>metagenomes</taxon>
        <taxon>ecological metagenomes</taxon>
    </lineage>
</organism>
<reference evidence="1" key="1">
    <citation type="journal article" date="2014" name="Front. Microbiol.">
        <title>High frequency of phylogenetically diverse reductive dehalogenase-homologous genes in deep subseafloor sedimentary metagenomes.</title>
        <authorList>
            <person name="Kawai M."/>
            <person name="Futagami T."/>
            <person name="Toyoda A."/>
            <person name="Takaki Y."/>
            <person name="Nishi S."/>
            <person name="Hori S."/>
            <person name="Arai W."/>
            <person name="Tsubouchi T."/>
            <person name="Morono Y."/>
            <person name="Uchiyama I."/>
            <person name="Ito T."/>
            <person name="Fujiyama A."/>
            <person name="Inagaki F."/>
            <person name="Takami H."/>
        </authorList>
    </citation>
    <scope>NUCLEOTIDE SEQUENCE</scope>
    <source>
        <strain evidence="1">Expedition CK06-06</strain>
    </source>
</reference>
<feature type="non-terminal residue" evidence="1">
    <location>
        <position position="85"/>
    </location>
</feature>
<dbReference type="EMBL" id="BARU01008336">
    <property type="protein sequence ID" value="GAH39914.1"/>
    <property type="molecule type" value="Genomic_DNA"/>
</dbReference>
<protein>
    <recommendedName>
        <fullName evidence="2">HTH merR-type domain-containing protein</fullName>
    </recommendedName>
</protein>
<dbReference type="AlphaFoldDB" id="X1GE74"/>
<proteinExistence type="predicted"/>
<accession>X1GE74</accession>
<comment type="caution">
    <text evidence="1">The sequence shown here is derived from an EMBL/GenBank/DDBJ whole genome shotgun (WGS) entry which is preliminary data.</text>
</comment>
<evidence type="ECO:0000313" key="1">
    <source>
        <dbReference type="EMBL" id="GAH39914.1"/>
    </source>
</evidence>
<evidence type="ECO:0008006" key="2">
    <source>
        <dbReference type="Google" id="ProtNLM"/>
    </source>
</evidence>
<sequence length="85" mass="10005">MYAGGVLKRVDGLTYDKLTYFVRAGYVNPRKIKSQSLYYSDFSEEDVEVIKRAWELIFRHKVKIKTAFERAREKGEGIQLTLNLR</sequence>